<evidence type="ECO:0000313" key="3">
    <source>
        <dbReference type="Proteomes" id="UP000582837"/>
    </source>
</evidence>
<evidence type="ECO:0008006" key="4">
    <source>
        <dbReference type="Google" id="ProtNLM"/>
    </source>
</evidence>
<organism evidence="2 3">
    <name type="scientific">Longimicrobium terrae</name>
    <dbReference type="NCBI Taxonomy" id="1639882"/>
    <lineage>
        <taxon>Bacteria</taxon>
        <taxon>Pseudomonadati</taxon>
        <taxon>Gemmatimonadota</taxon>
        <taxon>Longimicrobiia</taxon>
        <taxon>Longimicrobiales</taxon>
        <taxon>Longimicrobiaceae</taxon>
        <taxon>Longimicrobium</taxon>
    </lineage>
</organism>
<keyword evidence="3" id="KW-1185">Reference proteome</keyword>
<dbReference type="Proteomes" id="UP000582837">
    <property type="component" value="Unassembled WGS sequence"/>
</dbReference>
<comment type="caution">
    <text evidence="2">The sequence shown here is derived from an EMBL/GenBank/DDBJ whole genome shotgun (WGS) entry which is preliminary data.</text>
</comment>
<feature type="chain" id="PRO_5032402403" description="ABM domain-containing protein" evidence="1">
    <location>
        <begin position="21"/>
        <end position="139"/>
    </location>
</feature>
<sequence>MKTLLLAAASTVLFALPLQAQSSVQPGAIQYEPVTVVSITGTVESVRAGLPPLPFEVLEQIERDPFLAGLSTEPQEGTGPALALTHSFPNVQAYRAWSEAPQTRELLEVLRQRVGAFDLTVDLIRSQNTMILPANPAGS</sequence>
<evidence type="ECO:0000256" key="1">
    <source>
        <dbReference type="SAM" id="SignalP"/>
    </source>
</evidence>
<dbReference type="RefSeq" id="WP_170036795.1">
    <property type="nucleotide sequence ID" value="NZ_JABDTL010000002.1"/>
</dbReference>
<gene>
    <name evidence="2" type="ORF">HNQ61_002996</name>
</gene>
<evidence type="ECO:0000313" key="2">
    <source>
        <dbReference type="EMBL" id="MBB6071372.1"/>
    </source>
</evidence>
<protein>
    <recommendedName>
        <fullName evidence="4">ABM domain-containing protein</fullName>
    </recommendedName>
</protein>
<dbReference type="EMBL" id="JACHIA010000008">
    <property type="protein sequence ID" value="MBB6071372.1"/>
    <property type="molecule type" value="Genomic_DNA"/>
</dbReference>
<accession>A0A841H038</accession>
<name>A0A841H038_9BACT</name>
<dbReference type="AlphaFoldDB" id="A0A841H038"/>
<keyword evidence="1" id="KW-0732">Signal</keyword>
<feature type="signal peptide" evidence="1">
    <location>
        <begin position="1"/>
        <end position="20"/>
    </location>
</feature>
<proteinExistence type="predicted"/>
<reference evidence="2 3" key="1">
    <citation type="submission" date="2020-08" db="EMBL/GenBank/DDBJ databases">
        <title>Genomic Encyclopedia of Type Strains, Phase IV (KMG-IV): sequencing the most valuable type-strain genomes for metagenomic binning, comparative biology and taxonomic classification.</title>
        <authorList>
            <person name="Goeker M."/>
        </authorList>
    </citation>
    <scope>NUCLEOTIDE SEQUENCE [LARGE SCALE GENOMIC DNA]</scope>
    <source>
        <strain evidence="2 3">DSM 29007</strain>
    </source>
</reference>